<reference evidence="1" key="1">
    <citation type="submission" date="2023-08" db="EMBL/GenBank/DDBJ databases">
        <title>Black Yeasts Isolated from many extreme environments.</title>
        <authorList>
            <person name="Coleine C."/>
            <person name="Stajich J.E."/>
            <person name="Selbmann L."/>
        </authorList>
    </citation>
    <scope>NUCLEOTIDE SEQUENCE</scope>
    <source>
        <strain evidence="1">CCFEE 5810</strain>
    </source>
</reference>
<sequence>MASLDSIAPELRLLIYAELLQFGGTLERTMHKEDEGSKSFERPTAIADTAILCVSRKLLETDIYHSRHEEALPLFDELNTFRINHYDICLAGGIANTALSCNEDLVTLAELTVHDDACRCHYEGLASLLQWFDGTRYPKLRDLRIEVTTRAFGLFYQSVSRVFRNSGVQLRYTGVARLEISLPSNFPRLTVQTTSAIKAWYRFAQLSVQELEAWEVTDRPVWMQVHERNDRPFLAWARIRAGLPFERSEAWCVLNPGIEQAELEAQGALIGHVQKDV</sequence>
<comment type="caution">
    <text evidence="1">The sequence shown here is derived from an EMBL/GenBank/DDBJ whole genome shotgun (WGS) entry which is preliminary data.</text>
</comment>
<dbReference type="Proteomes" id="UP001310594">
    <property type="component" value="Unassembled WGS sequence"/>
</dbReference>
<gene>
    <name evidence="1" type="ORF">LTR97_002623</name>
</gene>
<accession>A0AAN7ZQ75</accession>
<dbReference type="EMBL" id="JAVRQU010000003">
    <property type="protein sequence ID" value="KAK5705504.1"/>
    <property type="molecule type" value="Genomic_DNA"/>
</dbReference>
<protein>
    <submittedName>
        <fullName evidence="1">Uncharacterized protein</fullName>
    </submittedName>
</protein>
<dbReference type="AlphaFoldDB" id="A0AAN7ZQ75"/>
<proteinExistence type="predicted"/>
<evidence type="ECO:0000313" key="1">
    <source>
        <dbReference type="EMBL" id="KAK5705504.1"/>
    </source>
</evidence>
<name>A0AAN7ZQ75_9PEZI</name>
<organism evidence="1 2">
    <name type="scientific">Elasticomyces elasticus</name>
    <dbReference type="NCBI Taxonomy" id="574655"/>
    <lineage>
        <taxon>Eukaryota</taxon>
        <taxon>Fungi</taxon>
        <taxon>Dikarya</taxon>
        <taxon>Ascomycota</taxon>
        <taxon>Pezizomycotina</taxon>
        <taxon>Dothideomycetes</taxon>
        <taxon>Dothideomycetidae</taxon>
        <taxon>Mycosphaerellales</taxon>
        <taxon>Teratosphaeriaceae</taxon>
        <taxon>Elasticomyces</taxon>
    </lineage>
</organism>
<evidence type="ECO:0000313" key="2">
    <source>
        <dbReference type="Proteomes" id="UP001310594"/>
    </source>
</evidence>